<dbReference type="EC" id="2.7.7.49" evidence="1"/>
<evidence type="ECO:0000313" key="11">
    <source>
        <dbReference type="EMBL" id="GBL78895.1"/>
    </source>
</evidence>
<dbReference type="InterPro" id="IPR041373">
    <property type="entry name" value="RT_RNaseH"/>
</dbReference>
<protein>
    <recommendedName>
        <fullName evidence="1">RNA-directed DNA polymerase</fullName>
        <ecNumber evidence="1">2.7.7.49</ecNumber>
    </recommendedName>
</protein>
<sequence>MPFGLLNAPPTFQRLMDMFCRNLPAMAYLDDIIVLSPTFDQHLLDLVTVFLKLKDYKLRANRSKCHFACSRVKYLGLWITSRGIEVDPDKVSAVQKIPPPRNVKQVQSFLQTCSWYRKFMPNFSEIARPLSNLTKNKIVWTWTASEQNAFTTLKNCLVSPPILSQADFTKPFVLRTDGSSYALGAVLLQGADMEEHPIEYASRLLNSAERNYSTTEREALAVVWALNKFRGYIEGSKITVASDHQPLKWLMKLKSPSGRLARWALQLQSFDLNLEYIPGKSNVVADMLSRLDYDQEIPSCEENTVSIDFPARSPMEIREEQLKDEDLRKIIHCFENDDKDVNHANWLERGYLMNQGVLYRFSHDSESEEAQLVVPTHERDKILKEHHDSPNAAHYGSDGTYQRIAKRYFWIGMRKFITNYVKNCLDCARFKA</sequence>
<feature type="domain" description="Reverse transcriptase" evidence="8">
    <location>
        <begin position="1"/>
        <end position="79"/>
    </location>
</feature>
<evidence type="ECO:0000313" key="12">
    <source>
        <dbReference type="Proteomes" id="UP000499080"/>
    </source>
</evidence>
<feature type="domain" description="Integrase zinc-binding" evidence="10">
    <location>
        <begin position="374"/>
        <end position="432"/>
    </location>
</feature>
<keyword evidence="6" id="KW-0378">Hydrolase</keyword>
<dbReference type="CDD" id="cd01647">
    <property type="entry name" value="RT_LTR"/>
    <property type="match status" value="1"/>
</dbReference>
<evidence type="ECO:0000259" key="10">
    <source>
        <dbReference type="Pfam" id="PF17921"/>
    </source>
</evidence>
<dbReference type="InterPro" id="IPR050951">
    <property type="entry name" value="Retrovirus_Pol_polyprotein"/>
</dbReference>
<dbReference type="Pfam" id="PF17917">
    <property type="entry name" value="RT_RNaseH"/>
    <property type="match status" value="1"/>
</dbReference>
<keyword evidence="5" id="KW-0255">Endonuclease</keyword>
<feature type="domain" description="Reverse transcriptase RNase H-like" evidence="9">
    <location>
        <begin position="167"/>
        <end position="270"/>
    </location>
</feature>
<comment type="caution">
    <text evidence="11">The sequence shown here is derived from an EMBL/GenBank/DDBJ whole genome shotgun (WGS) entry which is preliminary data.</text>
</comment>
<dbReference type="Pfam" id="PF17921">
    <property type="entry name" value="Integrase_H2C2"/>
    <property type="match status" value="1"/>
</dbReference>
<evidence type="ECO:0000256" key="6">
    <source>
        <dbReference type="ARBA" id="ARBA00022801"/>
    </source>
</evidence>
<keyword evidence="3" id="KW-0548">Nucleotidyltransferase</keyword>
<evidence type="ECO:0000256" key="7">
    <source>
        <dbReference type="ARBA" id="ARBA00022918"/>
    </source>
</evidence>
<keyword evidence="4" id="KW-0540">Nuclease</keyword>
<dbReference type="InterPro" id="IPR041588">
    <property type="entry name" value="Integrase_H2C2"/>
</dbReference>
<dbReference type="FunFam" id="1.10.340.70:FF:000001">
    <property type="entry name" value="Retrovirus-related Pol polyprotein from transposon gypsy-like Protein"/>
    <property type="match status" value="1"/>
</dbReference>
<dbReference type="AlphaFoldDB" id="A0A4Y2AI75"/>
<dbReference type="Gene3D" id="3.10.20.370">
    <property type="match status" value="1"/>
</dbReference>
<proteinExistence type="predicted"/>
<evidence type="ECO:0000256" key="2">
    <source>
        <dbReference type="ARBA" id="ARBA00022679"/>
    </source>
</evidence>
<dbReference type="GO" id="GO:0004519">
    <property type="term" value="F:endonuclease activity"/>
    <property type="evidence" value="ECO:0007669"/>
    <property type="project" value="UniProtKB-KW"/>
</dbReference>
<dbReference type="Pfam" id="PF00078">
    <property type="entry name" value="RVT_1"/>
    <property type="match status" value="1"/>
</dbReference>
<dbReference type="Gene3D" id="3.30.70.270">
    <property type="match status" value="2"/>
</dbReference>
<dbReference type="Proteomes" id="UP000499080">
    <property type="component" value="Unassembled WGS sequence"/>
</dbReference>
<dbReference type="CDD" id="cd09274">
    <property type="entry name" value="RNase_HI_RT_Ty3"/>
    <property type="match status" value="1"/>
</dbReference>
<keyword evidence="7" id="KW-0695">RNA-directed DNA polymerase</keyword>
<organism evidence="11 12">
    <name type="scientific">Araneus ventricosus</name>
    <name type="common">Orbweaver spider</name>
    <name type="synonym">Epeira ventricosa</name>
    <dbReference type="NCBI Taxonomy" id="182803"/>
    <lineage>
        <taxon>Eukaryota</taxon>
        <taxon>Metazoa</taxon>
        <taxon>Ecdysozoa</taxon>
        <taxon>Arthropoda</taxon>
        <taxon>Chelicerata</taxon>
        <taxon>Arachnida</taxon>
        <taxon>Araneae</taxon>
        <taxon>Araneomorphae</taxon>
        <taxon>Entelegynae</taxon>
        <taxon>Araneoidea</taxon>
        <taxon>Araneidae</taxon>
        <taxon>Araneus</taxon>
    </lineage>
</organism>
<dbReference type="OrthoDB" id="425619at2759"/>
<keyword evidence="12" id="KW-1185">Reference proteome</keyword>
<dbReference type="InterPro" id="IPR043128">
    <property type="entry name" value="Rev_trsase/Diguanyl_cyclase"/>
</dbReference>
<dbReference type="FunFam" id="3.10.20.370:FF:000001">
    <property type="entry name" value="Retrovirus-related Pol polyprotein from transposon 17.6-like protein"/>
    <property type="match status" value="1"/>
</dbReference>
<dbReference type="PANTHER" id="PTHR37984:SF5">
    <property type="entry name" value="PROTEIN NYNRIN-LIKE"/>
    <property type="match status" value="1"/>
</dbReference>
<keyword evidence="2" id="KW-0808">Transferase</keyword>
<dbReference type="PANTHER" id="PTHR37984">
    <property type="entry name" value="PROTEIN CBG26694"/>
    <property type="match status" value="1"/>
</dbReference>
<evidence type="ECO:0000256" key="4">
    <source>
        <dbReference type="ARBA" id="ARBA00022722"/>
    </source>
</evidence>
<gene>
    <name evidence="11" type="primary">pol_2436</name>
    <name evidence="11" type="ORF">AVEN_48872_1</name>
</gene>
<evidence type="ECO:0000256" key="5">
    <source>
        <dbReference type="ARBA" id="ARBA00022759"/>
    </source>
</evidence>
<dbReference type="InterPro" id="IPR043502">
    <property type="entry name" value="DNA/RNA_pol_sf"/>
</dbReference>
<accession>A0A4Y2AI75</accession>
<dbReference type="EMBL" id="BGPR01000017">
    <property type="protein sequence ID" value="GBL78895.1"/>
    <property type="molecule type" value="Genomic_DNA"/>
</dbReference>
<evidence type="ECO:0000259" key="9">
    <source>
        <dbReference type="Pfam" id="PF17917"/>
    </source>
</evidence>
<dbReference type="GO" id="GO:0003964">
    <property type="term" value="F:RNA-directed DNA polymerase activity"/>
    <property type="evidence" value="ECO:0007669"/>
    <property type="project" value="UniProtKB-KW"/>
</dbReference>
<dbReference type="GO" id="GO:0016787">
    <property type="term" value="F:hydrolase activity"/>
    <property type="evidence" value="ECO:0007669"/>
    <property type="project" value="UniProtKB-KW"/>
</dbReference>
<dbReference type="InterPro" id="IPR000477">
    <property type="entry name" value="RT_dom"/>
</dbReference>
<evidence type="ECO:0000259" key="8">
    <source>
        <dbReference type="Pfam" id="PF00078"/>
    </source>
</evidence>
<evidence type="ECO:0000256" key="3">
    <source>
        <dbReference type="ARBA" id="ARBA00022695"/>
    </source>
</evidence>
<dbReference type="SUPFAM" id="SSF56672">
    <property type="entry name" value="DNA/RNA polymerases"/>
    <property type="match status" value="1"/>
</dbReference>
<reference evidence="11 12" key="1">
    <citation type="journal article" date="2019" name="Sci. Rep.">
        <title>Orb-weaving spider Araneus ventricosus genome elucidates the spidroin gene catalogue.</title>
        <authorList>
            <person name="Kono N."/>
            <person name="Nakamura H."/>
            <person name="Ohtoshi R."/>
            <person name="Moran D.A.P."/>
            <person name="Shinohara A."/>
            <person name="Yoshida Y."/>
            <person name="Fujiwara M."/>
            <person name="Mori M."/>
            <person name="Tomita M."/>
            <person name="Arakawa K."/>
        </authorList>
    </citation>
    <scope>NUCLEOTIDE SEQUENCE [LARGE SCALE GENOMIC DNA]</scope>
</reference>
<name>A0A4Y2AI75_ARAVE</name>
<evidence type="ECO:0000256" key="1">
    <source>
        <dbReference type="ARBA" id="ARBA00012493"/>
    </source>
</evidence>
<dbReference type="Gene3D" id="1.10.340.70">
    <property type="match status" value="1"/>
</dbReference>
<dbReference type="FunFam" id="3.30.70.270:FF:000020">
    <property type="entry name" value="Transposon Tf2-6 polyprotein-like Protein"/>
    <property type="match status" value="1"/>
</dbReference>